<comment type="similarity">
    <text evidence="1 2">Belongs to the cytochrome P450 family.</text>
</comment>
<dbReference type="InterPro" id="IPR036396">
    <property type="entry name" value="Cyt_P450_sf"/>
</dbReference>
<sequence>MPRPVPVIDDVTLDQLFADPYPIYARLRREAPVAWLPAARINLVTRFDDIMAIERDHDAFPANDPRSLQIKAMGHSLMRKDGADHARERKTLEPSFRPGTVKNYWRPRFTAICNGLIDEIGPRGEADIFDDFAAPMAARALMEITGLVNVDWQDMLWWSQSLINATGNYGDDAAIWSRNDEARRQMDLAINDRIRELRGTDDLSAISGMINAEDPLSEDQVRANVKVIIGGGLNEPRDAICTAVHGLTQSPDQLERVLRNEADWRQVFEESVRWIAPIGMYPRRTARAVVLGDIEIGPNEPLGLSVASACHDESHFPDGDRFDVFRERKPHLAFGAGPHFCLGTWAARMMVGEVAVPELFTRLKNLRADPDQPARLGGWVFRGPLSVPVRWDS</sequence>
<evidence type="ECO:0000256" key="2">
    <source>
        <dbReference type="RuleBase" id="RU000461"/>
    </source>
</evidence>
<dbReference type="PROSITE" id="PS00086">
    <property type="entry name" value="CYTOCHROME_P450"/>
    <property type="match status" value="1"/>
</dbReference>
<dbReference type="InterPro" id="IPR002397">
    <property type="entry name" value="Cyt_P450_B"/>
</dbReference>
<proteinExistence type="inferred from homology"/>
<dbReference type="PANTHER" id="PTHR46696:SF1">
    <property type="entry name" value="CYTOCHROME P450 YJIB-RELATED"/>
    <property type="match status" value="1"/>
</dbReference>
<dbReference type="Pfam" id="PF00067">
    <property type="entry name" value="p450"/>
    <property type="match status" value="1"/>
</dbReference>
<evidence type="ECO:0000313" key="4">
    <source>
        <dbReference type="Proteomes" id="UP001596516"/>
    </source>
</evidence>
<evidence type="ECO:0000313" key="3">
    <source>
        <dbReference type="EMBL" id="MFC7703684.1"/>
    </source>
</evidence>
<dbReference type="PANTHER" id="PTHR46696">
    <property type="entry name" value="P450, PUTATIVE (EUROFUNG)-RELATED"/>
    <property type="match status" value="1"/>
</dbReference>
<keyword evidence="2" id="KW-0479">Metal-binding</keyword>
<dbReference type="SUPFAM" id="SSF48264">
    <property type="entry name" value="Cytochrome P450"/>
    <property type="match status" value="1"/>
</dbReference>
<comment type="caution">
    <text evidence="3">The sequence shown here is derived from an EMBL/GenBank/DDBJ whole genome shotgun (WGS) entry which is preliminary data.</text>
</comment>
<dbReference type="EMBL" id="JBHTFQ010000002">
    <property type="protein sequence ID" value="MFC7703684.1"/>
    <property type="molecule type" value="Genomic_DNA"/>
</dbReference>
<keyword evidence="4" id="KW-1185">Reference proteome</keyword>
<dbReference type="Proteomes" id="UP001596516">
    <property type="component" value="Unassembled WGS sequence"/>
</dbReference>
<gene>
    <name evidence="3" type="ORF">ACFQXB_05705</name>
</gene>
<reference evidence="4" key="1">
    <citation type="journal article" date="2019" name="Int. J. Syst. Evol. Microbiol.">
        <title>The Global Catalogue of Microorganisms (GCM) 10K type strain sequencing project: providing services to taxonomists for standard genome sequencing and annotation.</title>
        <authorList>
            <consortium name="The Broad Institute Genomics Platform"/>
            <consortium name="The Broad Institute Genome Sequencing Center for Infectious Disease"/>
            <person name="Wu L."/>
            <person name="Ma J."/>
        </authorList>
    </citation>
    <scope>NUCLEOTIDE SEQUENCE [LARGE SCALE GENOMIC DNA]</scope>
    <source>
        <strain evidence="4">CGMCC 1.12750</strain>
    </source>
</reference>
<protein>
    <submittedName>
        <fullName evidence="3">Cytochrome P450</fullName>
    </submittedName>
</protein>
<dbReference type="InterPro" id="IPR017972">
    <property type="entry name" value="Cyt_P450_CS"/>
</dbReference>
<organism evidence="3 4">
    <name type="scientific">Plastorhodobacter daqingensis</name>
    <dbReference type="NCBI Taxonomy" id="1387281"/>
    <lineage>
        <taxon>Bacteria</taxon>
        <taxon>Pseudomonadati</taxon>
        <taxon>Pseudomonadota</taxon>
        <taxon>Alphaproteobacteria</taxon>
        <taxon>Rhodobacterales</taxon>
        <taxon>Paracoccaceae</taxon>
        <taxon>Plastorhodobacter</taxon>
    </lineage>
</organism>
<dbReference type="PRINTS" id="PR00359">
    <property type="entry name" value="BP450"/>
</dbReference>
<keyword evidence="2" id="KW-0503">Monooxygenase</keyword>
<name>A0ABW2UGD6_9RHOB</name>
<keyword evidence="2" id="KW-0560">Oxidoreductase</keyword>
<dbReference type="InterPro" id="IPR001128">
    <property type="entry name" value="Cyt_P450"/>
</dbReference>
<keyword evidence="2" id="KW-0408">Iron</keyword>
<dbReference type="RefSeq" id="WP_377400442.1">
    <property type="nucleotide sequence ID" value="NZ_JBHTFQ010000002.1"/>
</dbReference>
<evidence type="ECO:0000256" key="1">
    <source>
        <dbReference type="ARBA" id="ARBA00010617"/>
    </source>
</evidence>
<accession>A0ABW2UGD6</accession>
<keyword evidence="2" id="KW-0349">Heme</keyword>
<dbReference type="Gene3D" id="1.10.630.10">
    <property type="entry name" value="Cytochrome P450"/>
    <property type="match status" value="1"/>
</dbReference>